<evidence type="ECO:0000313" key="4">
    <source>
        <dbReference type="Proteomes" id="UP000244450"/>
    </source>
</evidence>
<keyword evidence="1" id="KW-1133">Transmembrane helix</keyword>
<evidence type="ECO:0000313" key="3">
    <source>
        <dbReference type="EMBL" id="PUZ29361.1"/>
    </source>
</evidence>
<accession>A0A2T7BP13</accession>
<dbReference type="RefSeq" id="WP_108685999.1">
    <property type="nucleotide sequence ID" value="NZ_QCYK01000001.1"/>
</dbReference>
<keyword evidence="4" id="KW-1185">Reference proteome</keyword>
<gene>
    <name evidence="3" type="ORF">DCC81_07870</name>
</gene>
<dbReference type="AlphaFoldDB" id="A0A2T7BP13"/>
<dbReference type="OrthoDB" id="9806903at2"/>
<reference evidence="3 4" key="1">
    <citation type="submission" date="2018-04" db="EMBL/GenBank/DDBJ databases">
        <title>Chitinophaga fuyangensis sp. nov., isolated from soil in a chemical factory.</title>
        <authorList>
            <person name="Chen K."/>
        </authorList>
    </citation>
    <scope>NUCLEOTIDE SEQUENCE [LARGE SCALE GENOMIC DNA]</scope>
    <source>
        <strain evidence="3 4">LY-1</strain>
    </source>
</reference>
<dbReference type="Pfam" id="PF14020">
    <property type="entry name" value="DUF4236"/>
    <property type="match status" value="1"/>
</dbReference>
<organism evidence="3 4">
    <name type="scientific">Chitinophaga parva</name>
    <dbReference type="NCBI Taxonomy" id="2169414"/>
    <lineage>
        <taxon>Bacteria</taxon>
        <taxon>Pseudomonadati</taxon>
        <taxon>Bacteroidota</taxon>
        <taxon>Chitinophagia</taxon>
        <taxon>Chitinophagales</taxon>
        <taxon>Chitinophagaceae</taxon>
        <taxon>Chitinophaga</taxon>
    </lineage>
</organism>
<evidence type="ECO:0000256" key="1">
    <source>
        <dbReference type="SAM" id="Phobius"/>
    </source>
</evidence>
<keyword evidence="1" id="KW-0472">Membrane</keyword>
<feature type="domain" description="DUF4236" evidence="2">
    <location>
        <begin position="3"/>
        <end position="53"/>
    </location>
</feature>
<proteinExistence type="predicted"/>
<name>A0A2T7BP13_9BACT</name>
<feature type="transmembrane region" description="Helical" evidence="1">
    <location>
        <begin position="109"/>
        <end position="130"/>
    </location>
</feature>
<comment type="caution">
    <text evidence="3">The sequence shown here is derived from an EMBL/GenBank/DDBJ whole genome shotgun (WGS) entry which is preliminary data.</text>
</comment>
<evidence type="ECO:0000259" key="2">
    <source>
        <dbReference type="Pfam" id="PF14020"/>
    </source>
</evidence>
<keyword evidence="1" id="KW-0812">Transmembrane</keyword>
<sequence>MSWSYRKSFGSFPVKINLSKRGVSYSVGIKGAHINISSRGTYVNLSANGISYRQKITGPPAPPPSLPPRPLDHPQPVHNIGSASVEQLTDTDSTAFITELNQKSRLSPLAPWGWVLLFAGLAILMLTSFAQKTVILQPPSDTPIVRVTAQSGANIRKEPHKKAPILQTVPYDQSLLLLDTIDHQWFLVSINDATGYINQGLAMIDHVHHDAITEDAWQRTKQVFTLRSACHYRAIYPPHPLVEKNRQTTS</sequence>
<dbReference type="InterPro" id="IPR025330">
    <property type="entry name" value="DUF4236"/>
</dbReference>
<protein>
    <recommendedName>
        <fullName evidence="2">DUF4236 domain-containing protein</fullName>
    </recommendedName>
</protein>
<dbReference type="Proteomes" id="UP000244450">
    <property type="component" value="Unassembled WGS sequence"/>
</dbReference>
<dbReference type="EMBL" id="QCYK01000001">
    <property type="protein sequence ID" value="PUZ29361.1"/>
    <property type="molecule type" value="Genomic_DNA"/>
</dbReference>
<dbReference type="Gene3D" id="2.30.30.40">
    <property type="entry name" value="SH3 Domains"/>
    <property type="match status" value="1"/>
</dbReference>